<protein>
    <submittedName>
        <fullName evidence="1">ATP phosphoribosyltransferase 2</fullName>
    </submittedName>
</protein>
<proteinExistence type="predicted"/>
<dbReference type="PANTHER" id="PTHR21403">
    <property type="entry name" value="ATP PHOSPHORIBOSYLTRANSFERASE ATP-PRTASE"/>
    <property type="match status" value="1"/>
</dbReference>
<gene>
    <name evidence="1" type="ORF">D8674_041347</name>
</gene>
<dbReference type="GO" id="GO:0003879">
    <property type="term" value="F:ATP phosphoribosyltransferase activity"/>
    <property type="evidence" value="ECO:0007669"/>
    <property type="project" value="UniProtKB-EC"/>
</dbReference>
<dbReference type="InterPro" id="IPR001348">
    <property type="entry name" value="ATP_PRibTrfase_HisG"/>
</dbReference>
<keyword evidence="1" id="KW-0808">Transferase</keyword>
<keyword evidence="2" id="KW-1185">Reference proteome</keyword>
<dbReference type="AlphaFoldDB" id="A0A5N5H274"/>
<organism evidence="1 2">
    <name type="scientific">Pyrus ussuriensis x Pyrus communis</name>
    <dbReference type="NCBI Taxonomy" id="2448454"/>
    <lineage>
        <taxon>Eukaryota</taxon>
        <taxon>Viridiplantae</taxon>
        <taxon>Streptophyta</taxon>
        <taxon>Embryophyta</taxon>
        <taxon>Tracheophyta</taxon>
        <taxon>Spermatophyta</taxon>
        <taxon>Magnoliopsida</taxon>
        <taxon>eudicotyledons</taxon>
        <taxon>Gunneridae</taxon>
        <taxon>Pentapetalae</taxon>
        <taxon>rosids</taxon>
        <taxon>fabids</taxon>
        <taxon>Rosales</taxon>
        <taxon>Rosaceae</taxon>
        <taxon>Amygdaloideae</taxon>
        <taxon>Maleae</taxon>
        <taxon>Pyrus</taxon>
    </lineage>
</organism>
<sequence length="126" mass="13958">MSHPPTTSLSLSSLSICTVVSDSSHFQIQTKRATICWHQTCQRAPFFPTHYVPISCSFHITCSVSQLQTAAAEAVNGRVSERNEIRLDLPNKGRMAAGTLDLLKDCQLPVKHVNPRQYVAQIPQVL</sequence>
<reference evidence="1 2" key="2">
    <citation type="submission" date="2019-11" db="EMBL/GenBank/DDBJ databases">
        <title>A de novo genome assembly of a pear dwarfing rootstock.</title>
        <authorList>
            <person name="Wang F."/>
            <person name="Wang J."/>
            <person name="Li S."/>
            <person name="Zhang Y."/>
            <person name="Fang M."/>
            <person name="Ma L."/>
            <person name="Zhao Y."/>
            <person name="Jiang S."/>
        </authorList>
    </citation>
    <scope>NUCLEOTIDE SEQUENCE [LARGE SCALE GENOMIC DNA]</scope>
    <source>
        <strain evidence="1">S2</strain>
        <tissue evidence="1">Leaf</tissue>
    </source>
</reference>
<keyword evidence="1" id="KW-0328">Glycosyltransferase</keyword>
<dbReference type="EMBL" id="SMOL01000349">
    <property type="protein sequence ID" value="KAB2620261.1"/>
    <property type="molecule type" value="Genomic_DNA"/>
</dbReference>
<evidence type="ECO:0000313" key="2">
    <source>
        <dbReference type="Proteomes" id="UP000327157"/>
    </source>
</evidence>
<dbReference type="OrthoDB" id="2574at2759"/>
<reference evidence="1 2" key="1">
    <citation type="submission" date="2019-09" db="EMBL/GenBank/DDBJ databases">
        <authorList>
            <person name="Ou C."/>
        </authorList>
    </citation>
    <scope>NUCLEOTIDE SEQUENCE [LARGE SCALE GENOMIC DNA]</scope>
    <source>
        <strain evidence="1">S2</strain>
        <tissue evidence="1">Leaf</tissue>
    </source>
</reference>
<dbReference type="UniPathway" id="UPA00031">
    <property type="reaction ID" value="UER00006"/>
</dbReference>
<dbReference type="GO" id="GO:0000105">
    <property type="term" value="P:L-histidine biosynthetic process"/>
    <property type="evidence" value="ECO:0007669"/>
    <property type="project" value="UniProtKB-UniPathway"/>
</dbReference>
<evidence type="ECO:0000313" key="1">
    <source>
        <dbReference type="EMBL" id="KAB2620261.1"/>
    </source>
</evidence>
<dbReference type="Proteomes" id="UP000327157">
    <property type="component" value="Unassembled WGS sequence"/>
</dbReference>
<dbReference type="PANTHER" id="PTHR21403:SF8">
    <property type="entry name" value="ATP PHOSPHORIBOSYLTRANSFERASE"/>
    <property type="match status" value="1"/>
</dbReference>
<name>A0A5N5H274_9ROSA</name>
<accession>A0A5N5H274</accession>
<comment type="caution">
    <text evidence="1">The sequence shown here is derived from an EMBL/GenBank/DDBJ whole genome shotgun (WGS) entry which is preliminary data.</text>
</comment>
<dbReference type="Gene3D" id="3.40.190.10">
    <property type="entry name" value="Periplasmic binding protein-like II"/>
    <property type="match status" value="1"/>
</dbReference>